<dbReference type="AlphaFoldDB" id="A0AAD9HSC5"/>
<sequence length="189" mass="20819">LLNPTELIFDNPDDTFAPVDLPFAIGAYGSFDTTAYVSINGFVSLESGSGTYPVVILPSSTIPEVSILTLQYDLFLDYSIGNGIWYEVFSTPEYGRQVTFEYITTDYATRGEYVHFTTTFFESRPGIVNMTYLQTSSKGQQASIGAQGTDQRYLQVSLYEAFVPDGSSLEIDTTVGNGNFTVKYLGLNC</sequence>
<reference evidence="1" key="1">
    <citation type="submission" date="2021-06" db="EMBL/GenBank/DDBJ databases">
        <title>Comparative genomics, transcriptomics and evolutionary studies reveal genomic signatures of adaptation to plant cell wall in hemibiotrophic fungi.</title>
        <authorList>
            <consortium name="DOE Joint Genome Institute"/>
            <person name="Baroncelli R."/>
            <person name="Diaz J.F."/>
            <person name="Benocci T."/>
            <person name="Peng M."/>
            <person name="Battaglia E."/>
            <person name="Haridas S."/>
            <person name="Andreopoulos W."/>
            <person name="Labutti K."/>
            <person name="Pangilinan J."/>
            <person name="Floch G.L."/>
            <person name="Makela M.R."/>
            <person name="Henrissat B."/>
            <person name="Grigoriev I.V."/>
            <person name="Crouch J.A."/>
            <person name="De Vries R.P."/>
            <person name="Sukno S.A."/>
            <person name="Thon M.R."/>
        </authorList>
    </citation>
    <scope>NUCLEOTIDE SEQUENCE</scope>
    <source>
        <strain evidence="1">MAFF235873</strain>
    </source>
</reference>
<comment type="caution">
    <text evidence="1">The sequence shown here is derived from an EMBL/GenBank/DDBJ whole genome shotgun (WGS) entry which is preliminary data.</text>
</comment>
<protein>
    <submittedName>
        <fullName evidence="1">Uncharacterized protein</fullName>
    </submittedName>
</protein>
<accession>A0AAD9HSC5</accession>
<proteinExistence type="predicted"/>
<organism evidence="1 2">
    <name type="scientific">Colletotrichum zoysiae</name>
    <dbReference type="NCBI Taxonomy" id="1216348"/>
    <lineage>
        <taxon>Eukaryota</taxon>
        <taxon>Fungi</taxon>
        <taxon>Dikarya</taxon>
        <taxon>Ascomycota</taxon>
        <taxon>Pezizomycotina</taxon>
        <taxon>Sordariomycetes</taxon>
        <taxon>Hypocreomycetidae</taxon>
        <taxon>Glomerellales</taxon>
        <taxon>Glomerellaceae</taxon>
        <taxon>Colletotrichum</taxon>
        <taxon>Colletotrichum graminicola species complex</taxon>
    </lineage>
</organism>
<keyword evidence="2" id="KW-1185">Reference proteome</keyword>
<evidence type="ECO:0000313" key="2">
    <source>
        <dbReference type="Proteomes" id="UP001232148"/>
    </source>
</evidence>
<feature type="non-terminal residue" evidence="1">
    <location>
        <position position="1"/>
    </location>
</feature>
<name>A0AAD9HSC5_9PEZI</name>
<gene>
    <name evidence="1" type="ORF">LX32DRAFT_581781</name>
</gene>
<evidence type="ECO:0000313" key="1">
    <source>
        <dbReference type="EMBL" id="KAK2033054.1"/>
    </source>
</evidence>
<dbReference type="Proteomes" id="UP001232148">
    <property type="component" value="Unassembled WGS sequence"/>
</dbReference>
<dbReference type="EMBL" id="MU842825">
    <property type="protein sequence ID" value="KAK2033054.1"/>
    <property type="molecule type" value="Genomic_DNA"/>
</dbReference>